<dbReference type="AlphaFoldDB" id="A0A6S7H2J6"/>
<dbReference type="PANTHER" id="PTHR24136">
    <property type="entry name" value="SOWAH (DROSOPHILA) HOMOLOG"/>
    <property type="match status" value="1"/>
</dbReference>
<dbReference type="SMART" id="SM00248">
    <property type="entry name" value="ANK"/>
    <property type="match status" value="2"/>
</dbReference>
<comment type="caution">
    <text evidence="4">The sequence shown here is derived from an EMBL/GenBank/DDBJ whole genome shotgun (WGS) entry which is preliminary data.</text>
</comment>
<evidence type="ECO:0000313" key="5">
    <source>
        <dbReference type="Proteomes" id="UP001152795"/>
    </source>
</evidence>
<keyword evidence="3" id="KW-0040">ANK repeat</keyword>
<name>A0A6S7H2J6_PARCT</name>
<accession>A0A6S7H2J6</accession>
<keyword evidence="2" id="KW-0677">Repeat</keyword>
<evidence type="ECO:0000256" key="3">
    <source>
        <dbReference type="ARBA" id="ARBA00023043"/>
    </source>
</evidence>
<dbReference type="Gene3D" id="1.25.40.20">
    <property type="entry name" value="Ankyrin repeat-containing domain"/>
    <property type="match status" value="1"/>
</dbReference>
<organism evidence="4 5">
    <name type="scientific">Paramuricea clavata</name>
    <name type="common">Red gorgonian</name>
    <name type="synonym">Violescent sea-whip</name>
    <dbReference type="NCBI Taxonomy" id="317549"/>
    <lineage>
        <taxon>Eukaryota</taxon>
        <taxon>Metazoa</taxon>
        <taxon>Cnidaria</taxon>
        <taxon>Anthozoa</taxon>
        <taxon>Octocorallia</taxon>
        <taxon>Malacalcyonacea</taxon>
        <taxon>Plexauridae</taxon>
        <taxon>Paramuricea</taxon>
    </lineage>
</organism>
<dbReference type="InterPro" id="IPR051573">
    <property type="entry name" value="Ankyrin-SOCS_box_domain"/>
</dbReference>
<reference evidence="4" key="1">
    <citation type="submission" date="2020-04" db="EMBL/GenBank/DDBJ databases">
        <authorList>
            <person name="Alioto T."/>
            <person name="Alioto T."/>
            <person name="Gomez Garrido J."/>
        </authorList>
    </citation>
    <scope>NUCLEOTIDE SEQUENCE</scope>
    <source>
        <strain evidence="4">A484AB</strain>
    </source>
</reference>
<dbReference type="GO" id="GO:0045732">
    <property type="term" value="P:positive regulation of protein catabolic process"/>
    <property type="evidence" value="ECO:0007669"/>
    <property type="project" value="TreeGrafter"/>
</dbReference>
<dbReference type="GO" id="GO:0016567">
    <property type="term" value="P:protein ubiquitination"/>
    <property type="evidence" value="ECO:0007669"/>
    <property type="project" value="TreeGrafter"/>
</dbReference>
<evidence type="ECO:0000256" key="2">
    <source>
        <dbReference type="ARBA" id="ARBA00022737"/>
    </source>
</evidence>
<dbReference type="InterPro" id="IPR002110">
    <property type="entry name" value="Ankyrin_rpt"/>
</dbReference>
<evidence type="ECO:0000313" key="4">
    <source>
        <dbReference type="EMBL" id="CAB3990551.1"/>
    </source>
</evidence>
<dbReference type="InterPro" id="IPR036770">
    <property type="entry name" value="Ankyrin_rpt-contain_sf"/>
</dbReference>
<evidence type="ECO:0000256" key="1">
    <source>
        <dbReference type="ARBA" id="ARBA00005949"/>
    </source>
</evidence>
<gene>
    <name evidence="4" type="ORF">PACLA_8A008507</name>
</gene>
<dbReference type="Proteomes" id="UP001152795">
    <property type="component" value="Unassembled WGS sequence"/>
</dbReference>
<sequence>MAAIPEESEDEVEDLLDLLQTHLGVSDYEGKLQTPITSPIKGKHELTPGSRESILPTPKRHATGLSHLKIAISTKANCLHDELEKLRDNPYELEKIEELIKQSKELKDLHHAVLTTYDTVINEMEKSNNSSEVFNIQQAHKLKQEVAYLSKLTNTGIRTQGNSTIHADIFDKMVKTIKDECPLLHSVLENLVLVSTTERNTLKTNNQKMKMAVNLVMTGLLNIRNSRLPNDFAFLFGVLLVSYGAGPAYLNMLQSMGITVHWKTIMHHFDKQMEMKQLAIDNFVLKQMPVIVALDNINISKPQRSHDRAFRDSTSTVRPDYNLTGKCMIRPNLNGIEDLFHDKDTAEESQRQVKTMEASYYLIENNAEHKVLWDAYKDYYFLKAIDTVLNALQPLSSYKMLTCEVIDRFLNQFDIEKCLNNGKYKINIPKLTTVLPETTSRKTETFILPLSVEDNSTLAGQAVCLEEIAAELSIPLKEPVTGISFDEKKKSFHLSQARERYEFELVLKKHKDNRERDSFLSGEVDNQDMDINVFWKETDMHFKKAYEEIERDFQERFMQCEDYVASSQAFLFEMQEHVENWYSVRDHLQRNILHVAIEKNYTSFAKALLKAGANPNATEGCGATPLTLAVLSMNKHMVETLLQYHASFQAFLYPNIPNPQEMAEMMGLEEMASLFDEDVEDFENKEISSIFWEEGESHLDDQNCNSRILPSNVYSFDRSQQGCLTLAVGDQGTNKTIRGVQVRSNVHNWVCGVPGDLHAVGYLCEVICKAQAAGGFLHISHDILKKKKVTPEAFSKKKFQDGNLQRIREECRDISESYLYAAIYEFMQTELFPSQDDLSECKKRTGSHETIVLQNFKLENSGLKIHQLKTNIFVTDARC</sequence>
<dbReference type="PANTHER" id="PTHR24136:SF15">
    <property type="entry name" value="ANK_REP_REGION DOMAIN-CONTAINING PROTEIN"/>
    <property type="match status" value="1"/>
</dbReference>
<comment type="similarity">
    <text evidence="1">Belongs to the ankyrin SOCS box (ASB) family.</text>
</comment>
<protein>
    <submittedName>
        <fullName evidence="4">Ankyrin, partial</fullName>
    </submittedName>
</protein>
<dbReference type="PROSITE" id="PS50088">
    <property type="entry name" value="ANK_REPEAT"/>
    <property type="match status" value="1"/>
</dbReference>
<dbReference type="SUPFAM" id="SSF48403">
    <property type="entry name" value="Ankyrin repeat"/>
    <property type="match status" value="1"/>
</dbReference>
<dbReference type="EMBL" id="CACRXK020001679">
    <property type="protein sequence ID" value="CAB3990551.1"/>
    <property type="molecule type" value="Genomic_DNA"/>
</dbReference>
<dbReference type="Pfam" id="PF13637">
    <property type="entry name" value="Ank_4"/>
    <property type="match status" value="1"/>
</dbReference>
<keyword evidence="5" id="KW-1185">Reference proteome</keyword>
<proteinExistence type="inferred from homology"/>
<dbReference type="OrthoDB" id="9995210at2759"/>